<evidence type="ECO:0000313" key="2">
    <source>
        <dbReference type="EMBL" id="MBT9317341.1"/>
    </source>
</evidence>
<evidence type="ECO:0000313" key="3">
    <source>
        <dbReference type="Proteomes" id="UP000717364"/>
    </source>
</evidence>
<accession>A0A947DI10</accession>
<dbReference type="InterPro" id="IPR047655">
    <property type="entry name" value="Transpos_IS630-like"/>
</dbReference>
<sequence length="384" mass="44012">MLLANEGWNNSEIAEHLTINRNTVIRWRQRWQNHSPQLLAALAANVTKRVQQQMIKVILSDAPRPGTPVGFTAEQRVQIIALACENPKDSGRPVSHWSPRELVDEVVKRGIAETISERTVRRMLDEADLKPHRVKYWLNHTPDDPGAFWQTAEHICSLYQRAPALQSIDTHLISTDEMTSIQALERLHPSVPMASGQLERQEFEYTRHGTRALIASLDVALGTLVAPTIGPTRTEIDFATHIETVIETNPTHLWIFIVDQLNTHQSESLVRLVAKLCDINDDLGIKGKSGILKSMKTRKTFLEDPAHRIQFVYTPKHSSWLNQIELWFSILMRRLLKRGNFTSVDDLSEQVLAFINYFNRTLAKPFNWKYKPCCWTYDKTPLAD</sequence>
<dbReference type="AlphaFoldDB" id="A0A947DI10"/>
<dbReference type="InterPro" id="IPR038717">
    <property type="entry name" value="Tc1-like_DDE_dom"/>
</dbReference>
<protein>
    <submittedName>
        <fullName evidence="2">IS630 family transposase</fullName>
    </submittedName>
</protein>
<dbReference type="Pfam" id="PF13565">
    <property type="entry name" value="HTH_32"/>
    <property type="match status" value="1"/>
</dbReference>
<dbReference type="Proteomes" id="UP000717364">
    <property type="component" value="Unassembled WGS sequence"/>
</dbReference>
<proteinExistence type="predicted"/>
<organism evidence="2 3">
    <name type="scientific">Leptothoe spongobia TAU-MAC 1115</name>
    <dbReference type="NCBI Taxonomy" id="1967444"/>
    <lineage>
        <taxon>Bacteria</taxon>
        <taxon>Bacillati</taxon>
        <taxon>Cyanobacteriota</taxon>
        <taxon>Cyanophyceae</taxon>
        <taxon>Nodosilineales</taxon>
        <taxon>Cymatolegaceae</taxon>
        <taxon>Leptothoe</taxon>
        <taxon>Leptothoe spongobia</taxon>
    </lineage>
</organism>
<gene>
    <name evidence="2" type="ORF">IXB50_18120</name>
</gene>
<reference evidence="2" key="1">
    <citation type="submission" date="2020-11" db="EMBL/GenBank/DDBJ databases">
        <authorList>
            <person name="Konstantinou D."/>
            <person name="Gkelis S."/>
            <person name="Popin R."/>
            <person name="Fewer D."/>
            <person name="Sivonen K."/>
        </authorList>
    </citation>
    <scope>NUCLEOTIDE SEQUENCE</scope>
    <source>
        <strain evidence="2">TAU-MAC 1115</strain>
    </source>
</reference>
<dbReference type="InterPro" id="IPR036397">
    <property type="entry name" value="RNaseH_sf"/>
</dbReference>
<comment type="caution">
    <text evidence="2">The sequence shown here is derived from an EMBL/GenBank/DDBJ whole genome shotgun (WGS) entry which is preliminary data.</text>
</comment>
<dbReference type="GO" id="GO:0003676">
    <property type="term" value="F:nucleic acid binding"/>
    <property type="evidence" value="ECO:0007669"/>
    <property type="project" value="InterPro"/>
</dbReference>
<dbReference type="SUPFAM" id="SSF46689">
    <property type="entry name" value="Homeodomain-like"/>
    <property type="match status" value="1"/>
</dbReference>
<evidence type="ECO:0000259" key="1">
    <source>
        <dbReference type="Pfam" id="PF13358"/>
    </source>
</evidence>
<dbReference type="NCBIfam" id="NF033545">
    <property type="entry name" value="transpos_IS630"/>
    <property type="match status" value="1"/>
</dbReference>
<dbReference type="Gene3D" id="3.30.420.10">
    <property type="entry name" value="Ribonuclease H-like superfamily/Ribonuclease H"/>
    <property type="match status" value="1"/>
</dbReference>
<dbReference type="InterPro" id="IPR009057">
    <property type="entry name" value="Homeodomain-like_sf"/>
</dbReference>
<name>A0A947DI10_9CYAN</name>
<keyword evidence="3" id="KW-1185">Reference proteome</keyword>
<feature type="domain" description="Tc1-like transposase DDE" evidence="1">
    <location>
        <begin position="174"/>
        <end position="347"/>
    </location>
</feature>
<dbReference type="Pfam" id="PF13358">
    <property type="entry name" value="DDE_3"/>
    <property type="match status" value="1"/>
</dbReference>
<reference evidence="2" key="2">
    <citation type="journal article" date="2021" name="Mar. Drugs">
        <title>Genome Reduction and Secondary Metabolism of the Marine Sponge-Associated Cyanobacterium Leptothoe.</title>
        <authorList>
            <person name="Konstantinou D."/>
            <person name="Popin R.V."/>
            <person name="Fewer D.P."/>
            <person name="Sivonen K."/>
            <person name="Gkelis S."/>
        </authorList>
    </citation>
    <scope>NUCLEOTIDE SEQUENCE</scope>
    <source>
        <strain evidence="2">TAU-MAC 1115</strain>
    </source>
</reference>
<dbReference type="EMBL" id="JADOES010000044">
    <property type="protein sequence ID" value="MBT9317341.1"/>
    <property type="molecule type" value="Genomic_DNA"/>
</dbReference>